<name>A0A0C3LLI1_9AGAM</name>
<accession>A0A0C3LLI1</accession>
<dbReference type="Proteomes" id="UP000054248">
    <property type="component" value="Unassembled WGS sequence"/>
</dbReference>
<evidence type="ECO:0000313" key="3">
    <source>
        <dbReference type="EMBL" id="KIO22212.1"/>
    </source>
</evidence>
<feature type="domain" description="Rad60/SUMO-like" evidence="2">
    <location>
        <begin position="316"/>
        <end position="373"/>
    </location>
</feature>
<sequence length="439" mass="49985">MALRIQDILEEVDVHSARLRSLEDAVVKDINSLLQEEQEMLVERRVLLERKAQIVLRTREAEKELQKKIEQEKTLTMSCIQNLQCNIAPPDDQDIETGRNNSPQRSLSIDPSFQPLEPSDDHLRSPSPPPHMSPPPPTLTQMLQYPLVGNRNHLTPNHNTTSAADEDLDIGVPTPPPEGVDDATLERYYDHKLELVLHEHPPPFTLSMKDKVALTTLYSFVQEIERLYNLVPTQNFREQVSEKKLEFPEPLWFAFHTIIHRVQPHAKGKRDEDNHLRWQLMEPLTLPDAERESSAFQRIAAALDGTAVVFSAFDCDIDFNLGQKTRLGKVQDIYVMKIGRQTDSLQLFFKGVQIRSNDTPAALGMKNADQVSAIEVGWIHIRTISGNAKVSILGVRPGAKWGRIRDRYTKKVGKPHTIEPILPDDMPTKLARRLVEEAF</sequence>
<feature type="compositionally biased region" description="Pro residues" evidence="1">
    <location>
        <begin position="126"/>
        <end position="138"/>
    </location>
</feature>
<keyword evidence="4" id="KW-1185">Reference proteome</keyword>
<dbReference type="EMBL" id="KN823116">
    <property type="protein sequence ID" value="KIO22212.1"/>
    <property type="molecule type" value="Genomic_DNA"/>
</dbReference>
<evidence type="ECO:0000313" key="4">
    <source>
        <dbReference type="Proteomes" id="UP000054248"/>
    </source>
</evidence>
<feature type="region of interest" description="Disordered" evidence="1">
    <location>
        <begin position="87"/>
        <end position="172"/>
    </location>
</feature>
<evidence type="ECO:0000256" key="1">
    <source>
        <dbReference type="SAM" id="MobiDB-lite"/>
    </source>
</evidence>
<reference evidence="4" key="2">
    <citation type="submission" date="2015-01" db="EMBL/GenBank/DDBJ databases">
        <title>Evolutionary Origins and Diversification of the Mycorrhizal Mutualists.</title>
        <authorList>
            <consortium name="DOE Joint Genome Institute"/>
            <consortium name="Mycorrhizal Genomics Consortium"/>
            <person name="Kohler A."/>
            <person name="Kuo A."/>
            <person name="Nagy L.G."/>
            <person name="Floudas D."/>
            <person name="Copeland A."/>
            <person name="Barry K.W."/>
            <person name="Cichocki N."/>
            <person name="Veneault-Fourrey C."/>
            <person name="LaButti K."/>
            <person name="Lindquist E.A."/>
            <person name="Lipzen A."/>
            <person name="Lundell T."/>
            <person name="Morin E."/>
            <person name="Murat C."/>
            <person name="Riley R."/>
            <person name="Ohm R."/>
            <person name="Sun H."/>
            <person name="Tunlid A."/>
            <person name="Henrissat B."/>
            <person name="Grigoriev I.V."/>
            <person name="Hibbett D.S."/>
            <person name="Martin F."/>
        </authorList>
    </citation>
    <scope>NUCLEOTIDE SEQUENCE [LARGE SCALE GENOMIC DNA]</scope>
    <source>
        <strain evidence="4">MUT 4182</strain>
    </source>
</reference>
<dbReference type="InterPro" id="IPR022617">
    <property type="entry name" value="Rad60/SUMO-like_dom"/>
</dbReference>
<feature type="compositionally biased region" description="Polar residues" evidence="1">
    <location>
        <begin position="152"/>
        <end position="163"/>
    </location>
</feature>
<organism evidence="3 4">
    <name type="scientific">Tulasnella calospora MUT 4182</name>
    <dbReference type="NCBI Taxonomy" id="1051891"/>
    <lineage>
        <taxon>Eukaryota</taxon>
        <taxon>Fungi</taxon>
        <taxon>Dikarya</taxon>
        <taxon>Basidiomycota</taxon>
        <taxon>Agaricomycotina</taxon>
        <taxon>Agaricomycetes</taxon>
        <taxon>Cantharellales</taxon>
        <taxon>Tulasnellaceae</taxon>
        <taxon>Tulasnella</taxon>
    </lineage>
</organism>
<dbReference type="SUPFAM" id="SSF54236">
    <property type="entry name" value="Ubiquitin-like"/>
    <property type="match status" value="1"/>
</dbReference>
<dbReference type="Pfam" id="PF11976">
    <property type="entry name" value="Rad60-SLD"/>
    <property type="match status" value="1"/>
</dbReference>
<dbReference type="AlphaFoldDB" id="A0A0C3LLI1"/>
<dbReference type="Gene3D" id="3.10.20.90">
    <property type="entry name" value="Phosphatidylinositol 3-kinase Catalytic Subunit, Chain A, domain 1"/>
    <property type="match status" value="1"/>
</dbReference>
<feature type="compositionally biased region" description="Polar residues" evidence="1">
    <location>
        <begin position="98"/>
        <end position="111"/>
    </location>
</feature>
<proteinExistence type="predicted"/>
<dbReference type="InterPro" id="IPR029071">
    <property type="entry name" value="Ubiquitin-like_domsf"/>
</dbReference>
<gene>
    <name evidence="3" type="ORF">M407DRAFT_28286</name>
</gene>
<dbReference type="CDD" id="cd01763">
    <property type="entry name" value="Ubl_SUMO_like"/>
    <property type="match status" value="1"/>
</dbReference>
<reference evidence="3 4" key="1">
    <citation type="submission" date="2014-04" db="EMBL/GenBank/DDBJ databases">
        <authorList>
            <consortium name="DOE Joint Genome Institute"/>
            <person name="Kuo A."/>
            <person name="Girlanda M."/>
            <person name="Perotto S."/>
            <person name="Kohler A."/>
            <person name="Nagy L.G."/>
            <person name="Floudas D."/>
            <person name="Copeland A."/>
            <person name="Barry K.W."/>
            <person name="Cichocki N."/>
            <person name="Veneault-Fourrey C."/>
            <person name="LaButti K."/>
            <person name="Lindquist E.A."/>
            <person name="Lipzen A."/>
            <person name="Lundell T."/>
            <person name="Morin E."/>
            <person name="Murat C."/>
            <person name="Sun H."/>
            <person name="Tunlid A."/>
            <person name="Henrissat B."/>
            <person name="Grigoriev I.V."/>
            <person name="Hibbett D.S."/>
            <person name="Martin F."/>
            <person name="Nordberg H.P."/>
            <person name="Cantor M.N."/>
            <person name="Hua S.X."/>
        </authorList>
    </citation>
    <scope>NUCLEOTIDE SEQUENCE [LARGE SCALE GENOMIC DNA]</scope>
    <source>
        <strain evidence="3 4">MUT 4182</strain>
    </source>
</reference>
<evidence type="ECO:0000259" key="2">
    <source>
        <dbReference type="Pfam" id="PF11976"/>
    </source>
</evidence>
<dbReference type="HOGENOM" id="CLU_624371_0_0_1"/>
<protein>
    <recommendedName>
        <fullName evidence="2">Rad60/SUMO-like domain-containing protein</fullName>
    </recommendedName>
</protein>